<proteinExistence type="predicted"/>
<dbReference type="EMBL" id="LAZR01000875">
    <property type="protein sequence ID" value="KKN55697.1"/>
    <property type="molecule type" value="Genomic_DNA"/>
</dbReference>
<protein>
    <submittedName>
        <fullName evidence="1">Uncharacterized protein</fullName>
    </submittedName>
</protein>
<reference evidence="1" key="1">
    <citation type="journal article" date="2015" name="Nature">
        <title>Complex archaea that bridge the gap between prokaryotes and eukaryotes.</title>
        <authorList>
            <person name="Spang A."/>
            <person name="Saw J.H."/>
            <person name="Jorgensen S.L."/>
            <person name="Zaremba-Niedzwiedzka K."/>
            <person name="Martijn J."/>
            <person name="Lind A.E."/>
            <person name="van Eijk R."/>
            <person name="Schleper C."/>
            <person name="Guy L."/>
            <person name="Ettema T.J."/>
        </authorList>
    </citation>
    <scope>NUCLEOTIDE SEQUENCE</scope>
</reference>
<comment type="caution">
    <text evidence="1">The sequence shown here is derived from an EMBL/GenBank/DDBJ whole genome shotgun (WGS) entry which is preliminary data.</text>
</comment>
<dbReference type="AlphaFoldDB" id="A0A0F9S0D1"/>
<gene>
    <name evidence="1" type="ORF">LCGC14_0579990</name>
</gene>
<accession>A0A0F9S0D1</accession>
<sequence length="56" mass="6392">MKAFIRIRNGKPQVKFPGDKAFGPLTEWFSHKSIKKVISMLEELPANEGITFVETK</sequence>
<organism evidence="1">
    <name type="scientific">marine sediment metagenome</name>
    <dbReference type="NCBI Taxonomy" id="412755"/>
    <lineage>
        <taxon>unclassified sequences</taxon>
        <taxon>metagenomes</taxon>
        <taxon>ecological metagenomes</taxon>
    </lineage>
</organism>
<name>A0A0F9S0D1_9ZZZZ</name>
<evidence type="ECO:0000313" key="1">
    <source>
        <dbReference type="EMBL" id="KKN55697.1"/>
    </source>
</evidence>